<dbReference type="EMBL" id="JARK01001340">
    <property type="protein sequence ID" value="EYC31018.1"/>
    <property type="molecule type" value="Genomic_DNA"/>
</dbReference>
<dbReference type="OrthoDB" id="5866159at2759"/>
<feature type="domain" description="C2H2-type" evidence="1">
    <location>
        <begin position="4"/>
        <end position="26"/>
    </location>
</feature>
<dbReference type="InterPro" id="IPR013087">
    <property type="entry name" value="Znf_C2H2_type"/>
</dbReference>
<reference evidence="3" key="1">
    <citation type="journal article" date="2015" name="Nat. Genet.">
        <title>The genome and transcriptome of the zoonotic hookworm Ancylostoma ceylanicum identify infection-specific gene families.</title>
        <authorList>
            <person name="Schwarz E.M."/>
            <person name="Hu Y."/>
            <person name="Antoshechkin I."/>
            <person name="Miller M.M."/>
            <person name="Sternberg P.W."/>
            <person name="Aroian R.V."/>
        </authorList>
    </citation>
    <scope>NUCLEOTIDE SEQUENCE</scope>
    <source>
        <strain evidence="3">HY135</strain>
    </source>
</reference>
<evidence type="ECO:0000313" key="2">
    <source>
        <dbReference type="EMBL" id="EYC31018.1"/>
    </source>
</evidence>
<dbReference type="PROSITE" id="PS00028">
    <property type="entry name" value="ZINC_FINGER_C2H2_1"/>
    <property type="match status" value="1"/>
</dbReference>
<evidence type="ECO:0000313" key="3">
    <source>
        <dbReference type="Proteomes" id="UP000024635"/>
    </source>
</evidence>
<organism evidence="2 3">
    <name type="scientific">Ancylostoma ceylanicum</name>
    <dbReference type="NCBI Taxonomy" id="53326"/>
    <lineage>
        <taxon>Eukaryota</taxon>
        <taxon>Metazoa</taxon>
        <taxon>Ecdysozoa</taxon>
        <taxon>Nematoda</taxon>
        <taxon>Chromadorea</taxon>
        <taxon>Rhabditida</taxon>
        <taxon>Rhabditina</taxon>
        <taxon>Rhabditomorpha</taxon>
        <taxon>Strongyloidea</taxon>
        <taxon>Ancylostomatidae</taxon>
        <taxon>Ancylostomatinae</taxon>
        <taxon>Ancylostoma</taxon>
    </lineage>
</organism>
<protein>
    <recommendedName>
        <fullName evidence="1">C2H2-type domain-containing protein</fullName>
    </recommendedName>
</protein>
<comment type="caution">
    <text evidence="2">The sequence shown here is derived from an EMBL/GenBank/DDBJ whole genome shotgun (WGS) entry which is preliminary data.</text>
</comment>
<proteinExistence type="predicted"/>
<dbReference type="AlphaFoldDB" id="A0A016VW94"/>
<keyword evidence="3" id="KW-1185">Reference proteome</keyword>
<dbReference type="Proteomes" id="UP000024635">
    <property type="component" value="Unassembled WGS sequence"/>
</dbReference>
<sequence length="101" mass="11650">MITCRGCGQKYVGETSRPLHKRLDEHRRALQNTSSYPSSSFSRHRTLVHKQAPAPDFDVAILHRSLENPLERKMMEAVKIRRRTPEINSKDEQLGALRLIS</sequence>
<accession>A0A016VW94</accession>
<gene>
    <name evidence="2" type="primary">Acey_s0004.g1905</name>
    <name evidence="2" type="ORF">Y032_0004g1905</name>
</gene>
<name>A0A016VW94_9BILA</name>
<evidence type="ECO:0000259" key="1">
    <source>
        <dbReference type="PROSITE" id="PS00028"/>
    </source>
</evidence>